<feature type="domain" description="HTH cro/C1-type" evidence="2">
    <location>
        <begin position="9"/>
        <end position="63"/>
    </location>
</feature>
<dbReference type="GO" id="GO:0003677">
    <property type="term" value="F:DNA binding"/>
    <property type="evidence" value="ECO:0007669"/>
    <property type="project" value="InterPro"/>
</dbReference>
<dbReference type="CDD" id="cd00093">
    <property type="entry name" value="HTH_XRE"/>
    <property type="match status" value="1"/>
</dbReference>
<dbReference type="AlphaFoldDB" id="A0A7W7KRN1"/>
<name>A0A7W7KRN1_PSENT</name>
<dbReference type="InterPro" id="IPR001387">
    <property type="entry name" value="Cro/C1-type_HTH"/>
</dbReference>
<proteinExistence type="predicted"/>
<dbReference type="Proteomes" id="UP000566995">
    <property type="component" value="Unassembled WGS sequence"/>
</dbReference>
<dbReference type="InterPro" id="IPR010982">
    <property type="entry name" value="Lambda_DNA-bd_dom_sf"/>
</dbReference>
<protein>
    <submittedName>
        <fullName evidence="3">Transcriptional regulator with XRE-family HTH domain</fullName>
    </submittedName>
</protein>
<feature type="compositionally biased region" description="Basic and acidic residues" evidence="1">
    <location>
        <begin position="91"/>
        <end position="100"/>
    </location>
</feature>
<evidence type="ECO:0000259" key="2">
    <source>
        <dbReference type="PROSITE" id="PS50943"/>
    </source>
</evidence>
<comment type="caution">
    <text evidence="3">The sequence shown here is derived from an EMBL/GenBank/DDBJ whole genome shotgun (WGS) entry which is preliminary data.</text>
</comment>
<dbReference type="RefSeq" id="WP_184596968.1">
    <property type="nucleotide sequence ID" value="NZ_JACHLI010000040.1"/>
</dbReference>
<gene>
    <name evidence="3" type="ORF">HNP46_006364</name>
</gene>
<evidence type="ECO:0000313" key="4">
    <source>
        <dbReference type="Proteomes" id="UP000566995"/>
    </source>
</evidence>
<sequence length="169" mass="19016">MSYPLGQVFKALRLSTGYTQPEIEDHLEVSGGFCSKFETGQNGITLEKLERLMEFYGLSLSGLIIYAANLTPEYLHRAGKGDVPEPQSSAEEDRYPRQDKEGWLQMTPTVAIKQLAGDPMLVVRSSFEKPSFDLIYREQVQRGYSSDFEAKKQAPAFARRVLESLAQSL</sequence>
<dbReference type="Pfam" id="PF13560">
    <property type="entry name" value="HTH_31"/>
    <property type="match status" value="1"/>
</dbReference>
<dbReference type="PROSITE" id="PS50943">
    <property type="entry name" value="HTH_CROC1"/>
    <property type="match status" value="1"/>
</dbReference>
<dbReference type="SMART" id="SM00530">
    <property type="entry name" value="HTH_XRE"/>
    <property type="match status" value="1"/>
</dbReference>
<feature type="region of interest" description="Disordered" evidence="1">
    <location>
        <begin position="78"/>
        <end position="100"/>
    </location>
</feature>
<organism evidence="3 4">
    <name type="scientific">Pseudomonas nitroreducens</name>
    <dbReference type="NCBI Taxonomy" id="46680"/>
    <lineage>
        <taxon>Bacteria</taxon>
        <taxon>Pseudomonadati</taxon>
        <taxon>Pseudomonadota</taxon>
        <taxon>Gammaproteobacteria</taxon>
        <taxon>Pseudomonadales</taxon>
        <taxon>Pseudomonadaceae</taxon>
        <taxon>Pseudomonas</taxon>
    </lineage>
</organism>
<evidence type="ECO:0000256" key="1">
    <source>
        <dbReference type="SAM" id="MobiDB-lite"/>
    </source>
</evidence>
<reference evidence="3 4" key="1">
    <citation type="submission" date="2020-08" db="EMBL/GenBank/DDBJ databases">
        <title>Functional genomics of gut bacteria from endangered species of beetles.</title>
        <authorList>
            <person name="Carlos-Shanley C."/>
        </authorList>
    </citation>
    <scope>NUCLEOTIDE SEQUENCE [LARGE SCALE GENOMIC DNA]</scope>
    <source>
        <strain evidence="3 4">S00179</strain>
    </source>
</reference>
<accession>A0A7W7KRN1</accession>
<dbReference type="EMBL" id="JACHLI010000040">
    <property type="protein sequence ID" value="MBB4867451.1"/>
    <property type="molecule type" value="Genomic_DNA"/>
</dbReference>
<dbReference type="SUPFAM" id="SSF47413">
    <property type="entry name" value="lambda repressor-like DNA-binding domains"/>
    <property type="match status" value="1"/>
</dbReference>
<dbReference type="Gene3D" id="1.10.260.40">
    <property type="entry name" value="lambda repressor-like DNA-binding domains"/>
    <property type="match status" value="1"/>
</dbReference>
<evidence type="ECO:0000313" key="3">
    <source>
        <dbReference type="EMBL" id="MBB4867451.1"/>
    </source>
</evidence>